<evidence type="ECO:0000259" key="5">
    <source>
        <dbReference type="PROSITE" id="PS50011"/>
    </source>
</evidence>
<dbReference type="SUPFAM" id="SSF56112">
    <property type="entry name" value="Protein kinase-like (PK-like)"/>
    <property type="match status" value="1"/>
</dbReference>
<dbReference type="GO" id="GO:0005524">
    <property type="term" value="F:ATP binding"/>
    <property type="evidence" value="ECO:0007669"/>
    <property type="project" value="UniProtKB-KW"/>
</dbReference>
<proteinExistence type="predicted"/>
<dbReference type="SMART" id="SM00220">
    <property type="entry name" value="S_TKc"/>
    <property type="match status" value="1"/>
</dbReference>
<accession>A0A5B8XSG1</accession>
<keyword evidence="7" id="KW-1185">Reference proteome</keyword>
<dbReference type="InterPro" id="IPR011009">
    <property type="entry name" value="Kinase-like_dom_sf"/>
</dbReference>
<dbReference type="Proteomes" id="UP000321595">
    <property type="component" value="Chromosome"/>
</dbReference>
<keyword evidence="3 6" id="KW-0418">Kinase</keyword>
<evidence type="ECO:0000256" key="3">
    <source>
        <dbReference type="ARBA" id="ARBA00022777"/>
    </source>
</evidence>
<dbReference type="InterPro" id="IPR019734">
    <property type="entry name" value="TPR_rpt"/>
</dbReference>
<dbReference type="Gene3D" id="3.40.50.300">
    <property type="entry name" value="P-loop containing nucleotide triphosphate hydrolases"/>
    <property type="match status" value="1"/>
</dbReference>
<dbReference type="SUPFAM" id="SSF52540">
    <property type="entry name" value="P-loop containing nucleoside triphosphate hydrolases"/>
    <property type="match status" value="1"/>
</dbReference>
<dbReference type="SMART" id="SM00028">
    <property type="entry name" value="TPR"/>
    <property type="match status" value="4"/>
</dbReference>
<evidence type="ECO:0000313" key="6">
    <source>
        <dbReference type="EMBL" id="QED28892.1"/>
    </source>
</evidence>
<dbReference type="Pfam" id="PF13424">
    <property type="entry name" value="TPR_12"/>
    <property type="match status" value="1"/>
</dbReference>
<dbReference type="CDD" id="cd14014">
    <property type="entry name" value="STKc_PknB_like"/>
    <property type="match status" value="1"/>
</dbReference>
<name>A0A5B8XSG1_9DELT</name>
<dbReference type="PROSITE" id="PS50011">
    <property type="entry name" value="PROTEIN_KINASE_DOM"/>
    <property type="match status" value="1"/>
</dbReference>
<dbReference type="OrthoDB" id="5476521at2"/>
<gene>
    <name evidence="6" type="ORF">FRD01_16925</name>
</gene>
<dbReference type="KEGG" id="bbae:FRD01_16925"/>
<evidence type="ECO:0000256" key="1">
    <source>
        <dbReference type="ARBA" id="ARBA00022679"/>
    </source>
</evidence>
<keyword evidence="1" id="KW-0808">Transferase</keyword>
<keyword evidence="4" id="KW-0067">ATP-binding</keyword>
<dbReference type="InterPro" id="IPR011990">
    <property type="entry name" value="TPR-like_helical_dom_sf"/>
</dbReference>
<dbReference type="Gene3D" id="1.10.510.10">
    <property type="entry name" value="Transferase(Phosphotransferase) domain 1"/>
    <property type="match status" value="1"/>
</dbReference>
<dbReference type="PANTHER" id="PTHR43289:SF30">
    <property type="entry name" value="NON-SPECIFIC SERINE_THREONINE PROTEIN KINASE"/>
    <property type="match status" value="1"/>
</dbReference>
<dbReference type="SUPFAM" id="SSF48452">
    <property type="entry name" value="TPR-like"/>
    <property type="match status" value="1"/>
</dbReference>
<dbReference type="GO" id="GO:0004674">
    <property type="term" value="F:protein serine/threonine kinase activity"/>
    <property type="evidence" value="ECO:0007669"/>
    <property type="project" value="TreeGrafter"/>
</dbReference>
<dbReference type="PANTHER" id="PTHR43289">
    <property type="entry name" value="MITOGEN-ACTIVATED PROTEIN KINASE KINASE KINASE 20-RELATED"/>
    <property type="match status" value="1"/>
</dbReference>
<dbReference type="Gene3D" id="1.25.40.10">
    <property type="entry name" value="Tetratricopeptide repeat domain"/>
    <property type="match status" value="2"/>
</dbReference>
<evidence type="ECO:0000256" key="4">
    <source>
        <dbReference type="ARBA" id="ARBA00022840"/>
    </source>
</evidence>
<dbReference type="Gene3D" id="3.30.200.20">
    <property type="entry name" value="Phosphorylase Kinase, domain 1"/>
    <property type="match status" value="1"/>
</dbReference>
<keyword evidence="2" id="KW-0547">Nucleotide-binding</keyword>
<evidence type="ECO:0000256" key="2">
    <source>
        <dbReference type="ARBA" id="ARBA00022741"/>
    </source>
</evidence>
<reference evidence="6 7" key="1">
    <citation type="submission" date="2019-08" db="EMBL/GenBank/DDBJ databases">
        <authorList>
            <person name="Liang Q."/>
        </authorList>
    </citation>
    <scope>NUCLEOTIDE SEQUENCE [LARGE SCALE GENOMIC DNA]</scope>
    <source>
        <strain evidence="6 7">V1718</strain>
    </source>
</reference>
<feature type="domain" description="Protein kinase" evidence="5">
    <location>
        <begin position="1"/>
        <end position="260"/>
    </location>
</feature>
<protein>
    <submittedName>
        <fullName evidence="6">Protein kinase</fullName>
    </submittedName>
</protein>
<dbReference type="InterPro" id="IPR027417">
    <property type="entry name" value="P-loop_NTPase"/>
</dbReference>
<dbReference type="AlphaFoldDB" id="A0A5B8XSG1"/>
<dbReference type="Pfam" id="PF00069">
    <property type="entry name" value="Pkinase"/>
    <property type="match status" value="1"/>
</dbReference>
<organism evidence="6 7">
    <name type="scientific">Microvenator marinus</name>
    <dbReference type="NCBI Taxonomy" id="2600177"/>
    <lineage>
        <taxon>Bacteria</taxon>
        <taxon>Deltaproteobacteria</taxon>
        <taxon>Bradymonadales</taxon>
        <taxon>Microvenatoraceae</taxon>
        <taxon>Microvenator</taxon>
    </lineage>
</organism>
<dbReference type="EMBL" id="CP042467">
    <property type="protein sequence ID" value="QED28892.1"/>
    <property type="molecule type" value="Genomic_DNA"/>
</dbReference>
<dbReference type="InterPro" id="IPR000719">
    <property type="entry name" value="Prot_kinase_dom"/>
</dbReference>
<evidence type="ECO:0000313" key="7">
    <source>
        <dbReference type="Proteomes" id="UP000321595"/>
    </source>
</evidence>
<sequence length="1103" mass="122525">MGQVFAGVHEATQTPVVLKFLNAEIEAQVPWANLDREIRAQAGLDHPNIVVIVDFGRVNDIEAAASNGKFSLGQAYIVMEKGELGSLERRLAKPVSWLFVKRVLLAVLDGLAHAHARGVIHRDIKPANVIGFENPMRWKLTDFGIAHHAQDGTENQATVVGTPQYMAPEQFMGAAHDFGPPTDLYALGCVAWQMVTGVTPFLEEGLMALANAHSMKELPPLEAKIHIPDGFEAWVKKLLAKSPWERFQFAADAAWELSKLSDLEANTSSSLSLPAPSLHTLGWDEETTTLVSEPPEMLVGVADPTKGPPPPCPFPGDWRRFVMASVNPLFGLSSALFNVRPAELVAREQERDRLWNMIARTSRSKRAHICVLKAPIGRGKTVLAQWFAERLLESGAANVVRVKQSQSPYAAVMEHMSLPGGEQASKVRTLAQRLGIGPEDIRLKWWLEMLDDARVPEAAASYIQAQAKFRPLLFWVDDIEENEEALGVIDKILESQDSTSRPVFILACVDTDGLVARASIESWLRSVEAHPLASVIELAPLTALEVTQVVESLLILDESAKMSLLLRAGTDPTLVTHLVQDWIRNGWLELQKNRVFSLNVDVSTASTSDSSWEERTRSALQALNSTERSCILAAAVLGLNVSKDEWATLLSRLSLTAHGVLVPSLVDAGLAVWSEKGWSFTHPYVREAVFKLSPPPAVRQWHIEAAKMLRDRTDLDALSRLAHHLFEAQEFSAAVRAHDKAAKLSSKRGNLLLACQHTQAYLQILSAFPDREDEALLAKLRFSELTRRRLGYYLAEEEENLQQIIARASEAKWPEVEFHALQTYGDFLTNQRRWDESKAVLNASIRLGEKNGWNLWKSVARLADCHFYAGELQESYDTYVKALDYVETEDNLAWCHFGVGYVLLLQGHHSKAREHLTEAKALYDSQGDPLSAAAVKSSIADLDRYEKRYDVALTKYHECLDVQNQSGRVAPTLHVNIAQTAFAKGDVELGILHANKVLRVLGLEKVDRLYPQIPLLVAAAEGDWKSYERLVKILNEKSKGSVNEFDFADAAEVLARLLEARGDAMRAYEAYQLAGALWKAHGDHGRGVLCELEAERLVMMDPS</sequence>